<dbReference type="InterPro" id="IPR036163">
    <property type="entry name" value="HMA_dom_sf"/>
</dbReference>
<reference evidence="8" key="2">
    <citation type="submission" date="2025-08" db="UniProtKB">
        <authorList>
            <consortium name="RefSeq"/>
        </authorList>
    </citation>
    <scope>IDENTIFICATION</scope>
    <source>
        <tissue evidence="8">Leaf</tissue>
    </source>
</reference>
<evidence type="ECO:0000313" key="8">
    <source>
        <dbReference type="RefSeq" id="XP_031401651.1"/>
    </source>
</evidence>
<keyword evidence="2" id="KW-0479">Metal-binding</keyword>
<evidence type="ECO:0000256" key="2">
    <source>
        <dbReference type="ARBA" id="ARBA00022723"/>
    </source>
</evidence>
<evidence type="ECO:0000256" key="5">
    <source>
        <dbReference type="ARBA" id="ARBA00024045"/>
    </source>
</evidence>
<gene>
    <name evidence="8" type="primary">LOC116211419</name>
</gene>
<reference evidence="7" key="1">
    <citation type="journal article" date="2020" name="Plant Biotechnol. J.">
        <title>The pomegranate (Punica granatum L.) draft genome dissects genetic divergence between soft- and hard-seeded cultivars.</title>
        <authorList>
            <person name="Luo X."/>
            <person name="Li H."/>
            <person name="Wu Z."/>
            <person name="Yao W."/>
            <person name="Zhao P."/>
            <person name="Cao D."/>
            <person name="Yu H."/>
            <person name="Li K."/>
            <person name="Poudel K."/>
            <person name="Zhao D."/>
            <person name="Zhang F."/>
            <person name="Xia X."/>
            <person name="Chen L."/>
            <person name="Wang Q."/>
            <person name="Jing D."/>
            <person name="Cao S."/>
        </authorList>
    </citation>
    <scope>NUCLEOTIDE SEQUENCE [LARGE SCALE GENOMIC DNA]</scope>
    <source>
        <strain evidence="7">cv. Tunisia</strain>
    </source>
</reference>
<dbReference type="Pfam" id="PF00403">
    <property type="entry name" value="HMA"/>
    <property type="match status" value="1"/>
</dbReference>
<keyword evidence="4" id="KW-0636">Prenylation</keyword>
<dbReference type="InterPro" id="IPR051863">
    <property type="entry name" value="HIPP"/>
</dbReference>
<sequence length="112" mass="12333">MQKTVVKVCVDTEKSKREVLKAVAKLEGIDQLSIDGDKGTVTVIGDVDPVLVYKQLKKVKKSPNIVSVGPPKAAEKENTPNPSPSVYYPPSYPTYLPPYCELIPIGSTFDRW</sequence>
<keyword evidence="1" id="KW-0488">Methylation</keyword>
<organism evidence="7 8">
    <name type="scientific">Punica granatum</name>
    <name type="common">Pomegranate</name>
    <dbReference type="NCBI Taxonomy" id="22663"/>
    <lineage>
        <taxon>Eukaryota</taxon>
        <taxon>Viridiplantae</taxon>
        <taxon>Streptophyta</taxon>
        <taxon>Embryophyta</taxon>
        <taxon>Tracheophyta</taxon>
        <taxon>Spermatophyta</taxon>
        <taxon>Magnoliopsida</taxon>
        <taxon>eudicotyledons</taxon>
        <taxon>Gunneridae</taxon>
        <taxon>Pentapetalae</taxon>
        <taxon>rosids</taxon>
        <taxon>malvids</taxon>
        <taxon>Myrtales</taxon>
        <taxon>Lythraceae</taxon>
        <taxon>Punica</taxon>
    </lineage>
</organism>
<evidence type="ECO:0000256" key="3">
    <source>
        <dbReference type="ARBA" id="ARBA00023288"/>
    </source>
</evidence>
<dbReference type="PANTHER" id="PTHR45811:SF33">
    <property type="entry name" value="HEAVY METAL-ASSOCIATED ISOPRENYLATED PLANT PROTEIN 2-RELATED"/>
    <property type="match status" value="1"/>
</dbReference>
<dbReference type="Proteomes" id="UP000515151">
    <property type="component" value="Chromosome 6"/>
</dbReference>
<protein>
    <submittedName>
        <fullName evidence="8">Heavy metal-associated isoprenylated plant protein 2-like isoform X2</fullName>
    </submittedName>
</protein>
<name>A0A6P8E8K5_PUNGR</name>
<keyword evidence="3" id="KW-0449">Lipoprotein</keyword>
<dbReference type="PANTHER" id="PTHR45811">
    <property type="entry name" value="COPPER TRANSPORT PROTEIN FAMILY-RELATED"/>
    <property type="match status" value="1"/>
</dbReference>
<accession>A0A6P8E8K5</accession>
<comment type="similarity">
    <text evidence="5">Belongs to the HIPP family.</text>
</comment>
<dbReference type="AlphaFoldDB" id="A0A6P8E8K5"/>
<evidence type="ECO:0000256" key="4">
    <source>
        <dbReference type="ARBA" id="ARBA00023289"/>
    </source>
</evidence>
<dbReference type="RefSeq" id="XP_031401651.1">
    <property type="nucleotide sequence ID" value="XM_031545791.1"/>
</dbReference>
<dbReference type="GeneID" id="116211419"/>
<feature type="domain" description="HMA" evidence="6">
    <location>
        <begin position="1"/>
        <end position="67"/>
    </location>
</feature>
<evidence type="ECO:0000259" key="6">
    <source>
        <dbReference type="PROSITE" id="PS50846"/>
    </source>
</evidence>
<evidence type="ECO:0000313" key="7">
    <source>
        <dbReference type="Proteomes" id="UP000515151"/>
    </source>
</evidence>
<keyword evidence="7" id="KW-1185">Reference proteome</keyword>
<proteinExistence type="inferred from homology"/>
<dbReference type="InterPro" id="IPR006121">
    <property type="entry name" value="HMA_dom"/>
</dbReference>
<dbReference type="SUPFAM" id="SSF55008">
    <property type="entry name" value="HMA, heavy metal-associated domain"/>
    <property type="match status" value="1"/>
</dbReference>
<evidence type="ECO:0000256" key="1">
    <source>
        <dbReference type="ARBA" id="ARBA00022481"/>
    </source>
</evidence>
<dbReference type="GO" id="GO:0046872">
    <property type="term" value="F:metal ion binding"/>
    <property type="evidence" value="ECO:0007669"/>
    <property type="project" value="UniProtKB-KW"/>
</dbReference>
<dbReference type="PROSITE" id="PS50846">
    <property type="entry name" value="HMA_2"/>
    <property type="match status" value="1"/>
</dbReference>
<dbReference type="Gene3D" id="3.30.70.100">
    <property type="match status" value="1"/>
</dbReference>